<gene>
    <name evidence="1" type="ordered locus">SSIL_2385</name>
</gene>
<reference evidence="2" key="1">
    <citation type="submission" date="2011-04" db="EMBL/GenBank/DDBJ databases">
        <title>Genome sequence of Solibacillus silvestris StLB046.</title>
        <authorList>
            <person name="Morohoshi T."/>
            <person name="Someya N."/>
            <person name="Ikeda T."/>
        </authorList>
    </citation>
    <scope>NUCLEOTIDE SEQUENCE [LARGE SCALE GENOMIC DNA]</scope>
    <source>
        <strain evidence="2">StLB046</strain>
    </source>
</reference>
<sequence>MSNKNNKENKQASNDQSKLGTLYEIAKEFSPILSTDAKSKIEEIAKEFLPADQANRMSNAFASMKSQPKSQEEIAKEFLPANDQTNRMSNAFAPLKSQQKSLEEIAKEFLPTKDKTFKHDNGANFDK</sequence>
<dbReference type="HOGENOM" id="CLU_1969073_0_0_9"/>
<keyword evidence="2" id="KW-1185">Reference proteome</keyword>
<accession>F2F113</accession>
<dbReference type="KEGG" id="siv:SSIL_2385"/>
<name>F2F113_SOLSS</name>
<dbReference type="Proteomes" id="UP000006691">
    <property type="component" value="Chromosome"/>
</dbReference>
<evidence type="ECO:0000313" key="2">
    <source>
        <dbReference type="Proteomes" id="UP000006691"/>
    </source>
</evidence>
<organism evidence="1 2">
    <name type="scientific">Solibacillus silvestris (strain StLB046)</name>
    <name type="common">Bacillus silvestris</name>
    <dbReference type="NCBI Taxonomy" id="1002809"/>
    <lineage>
        <taxon>Bacteria</taxon>
        <taxon>Bacillati</taxon>
        <taxon>Bacillota</taxon>
        <taxon>Bacilli</taxon>
        <taxon>Bacillales</taxon>
        <taxon>Caryophanaceae</taxon>
        <taxon>Solibacillus</taxon>
    </lineage>
</organism>
<evidence type="ECO:0000313" key="1">
    <source>
        <dbReference type="EMBL" id="BAK16808.1"/>
    </source>
</evidence>
<reference evidence="1 2" key="2">
    <citation type="journal article" date="2012" name="J. Biosci. Bioeng.">
        <title>Complete genome sequence and characterization of the N-acylhomoserine lactone-degrading gene of the potato leaf-associated Solibacillus silvestris.</title>
        <authorList>
            <person name="Morohoshi T."/>
            <person name="Tominaga Y."/>
            <person name="Someya N."/>
            <person name="Ikeda T."/>
        </authorList>
    </citation>
    <scope>NUCLEOTIDE SEQUENCE [LARGE SCALE GENOMIC DNA]</scope>
    <source>
        <strain evidence="1 2">StLB046</strain>
    </source>
</reference>
<dbReference type="EMBL" id="AP012157">
    <property type="protein sequence ID" value="BAK16808.1"/>
    <property type="molecule type" value="Genomic_DNA"/>
</dbReference>
<dbReference type="AlphaFoldDB" id="F2F113"/>
<proteinExistence type="predicted"/>
<dbReference type="PATRIC" id="fig|1002809.3.peg.2400"/>
<protein>
    <submittedName>
        <fullName evidence="1">Cohesin</fullName>
    </submittedName>
</protein>